<dbReference type="SUPFAM" id="SSF89733">
    <property type="entry name" value="L-sulfolactate dehydrogenase-like"/>
    <property type="match status" value="1"/>
</dbReference>
<comment type="caution">
    <text evidence="3">The sequence shown here is derived from an EMBL/GenBank/DDBJ whole genome shotgun (WGS) entry which is preliminary data.</text>
</comment>
<dbReference type="InterPro" id="IPR043144">
    <property type="entry name" value="Mal/L-sulf/L-lact_DH-like_ah"/>
</dbReference>
<dbReference type="Gene3D" id="3.30.1370.60">
    <property type="entry name" value="Hypothetical oxidoreductase yiak, domain 2"/>
    <property type="match status" value="1"/>
</dbReference>
<dbReference type="GO" id="GO:0016491">
    <property type="term" value="F:oxidoreductase activity"/>
    <property type="evidence" value="ECO:0007669"/>
    <property type="project" value="UniProtKB-KW"/>
</dbReference>
<protein>
    <submittedName>
        <fullName evidence="3">Ldh family oxidoreductase</fullName>
    </submittedName>
</protein>
<keyword evidence="4" id="KW-1185">Reference proteome</keyword>
<dbReference type="EMBL" id="VHSH01000002">
    <property type="protein sequence ID" value="TQV81870.1"/>
    <property type="molecule type" value="Genomic_DNA"/>
</dbReference>
<dbReference type="InterPro" id="IPR036111">
    <property type="entry name" value="Mal/L-sulfo/L-lacto_DH-like_sf"/>
</dbReference>
<organism evidence="3 4">
    <name type="scientific">Denitrobaculum tricleocarpae</name>
    <dbReference type="NCBI Taxonomy" id="2591009"/>
    <lineage>
        <taxon>Bacteria</taxon>
        <taxon>Pseudomonadati</taxon>
        <taxon>Pseudomonadota</taxon>
        <taxon>Alphaproteobacteria</taxon>
        <taxon>Rhodospirillales</taxon>
        <taxon>Rhodospirillaceae</taxon>
        <taxon>Denitrobaculum</taxon>
    </lineage>
</organism>
<dbReference type="Gene3D" id="1.10.1530.10">
    <property type="match status" value="1"/>
</dbReference>
<sequence length="336" mass="34614">MTETGFFSAGDLRDLACRVLMAHDTSAGNAASVAAALVAAEVDGQKGHGLSRLAAYSAQAASGKVQGHAVPLAEPAGTAAIRIDAKAGFAFPAMDLAIEKLAGMAPECGIAMAGVFHSHHFGQSGYHAERLARRGLIGLILGNSPKAIAPWGGRDGVFGTNPIAFAAPRRAAEPLLIDLSLSKVARGKVMVAAKNGTPIPEDWALDKDGQPTTDAKAALEGTMIPIGDAKGAALVLMVEVLAAAVTGANFGFEASSFFTADGPPPGVGQSLIAIDPNRLSGGAFAERLEVLLNAIVAQPGTRLPGMRRLSMREKARKEGIAVDHGFIEELEQLARK</sequence>
<reference evidence="3 4" key="1">
    <citation type="submission" date="2019-06" db="EMBL/GenBank/DDBJ databases">
        <title>Whole genome sequence for Rhodospirillaceae sp. R148.</title>
        <authorList>
            <person name="Wang G."/>
        </authorList>
    </citation>
    <scope>NUCLEOTIDE SEQUENCE [LARGE SCALE GENOMIC DNA]</scope>
    <source>
        <strain evidence="3 4">R148</strain>
    </source>
</reference>
<keyword evidence="2" id="KW-0560">Oxidoreductase</keyword>
<dbReference type="PANTHER" id="PTHR11091">
    <property type="entry name" value="OXIDOREDUCTASE-RELATED"/>
    <property type="match status" value="1"/>
</dbReference>
<dbReference type="Pfam" id="PF02615">
    <property type="entry name" value="Ldh_2"/>
    <property type="match status" value="1"/>
</dbReference>
<dbReference type="AlphaFoldDB" id="A0A545TXE8"/>
<comment type="similarity">
    <text evidence="1">Belongs to the LDH2/MDH2 oxidoreductase family.</text>
</comment>
<dbReference type="Proteomes" id="UP000315252">
    <property type="component" value="Unassembled WGS sequence"/>
</dbReference>
<dbReference type="RefSeq" id="WP_142895501.1">
    <property type="nucleotide sequence ID" value="NZ_ML660053.1"/>
</dbReference>
<dbReference type="PANTHER" id="PTHR11091:SF0">
    <property type="entry name" value="MALATE DEHYDROGENASE"/>
    <property type="match status" value="1"/>
</dbReference>
<dbReference type="InterPro" id="IPR043143">
    <property type="entry name" value="Mal/L-sulf/L-lact_DH-like_NADP"/>
</dbReference>
<evidence type="ECO:0000256" key="2">
    <source>
        <dbReference type="ARBA" id="ARBA00023002"/>
    </source>
</evidence>
<dbReference type="OrthoDB" id="9811519at2"/>
<evidence type="ECO:0000313" key="3">
    <source>
        <dbReference type="EMBL" id="TQV81870.1"/>
    </source>
</evidence>
<dbReference type="InterPro" id="IPR003767">
    <property type="entry name" value="Malate/L-lactate_DH-like"/>
</dbReference>
<accession>A0A545TXE8</accession>
<proteinExistence type="inferred from homology"/>
<gene>
    <name evidence="3" type="ORF">FKG95_06420</name>
</gene>
<evidence type="ECO:0000256" key="1">
    <source>
        <dbReference type="ARBA" id="ARBA00006056"/>
    </source>
</evidence>
<name>A0A545TXE8_9PROT</name>
<evidence type="ECO:0000313" key="4">
    <source>
        <dbReference type="Proteomes" id="UP000315252"/>
    </source>
</evidence>